<evidence type="ECO:0000256" key="7">
    <source>
        <dbReference type="PROSITE-ProRule" id="PRU01091"/>
    </source>
</evidence>
<keyword evidence="1 6" id="KW-0597">Phosphoprotein</keyword>
<dbReference type="CDD" id="cd00383">
    <property type="entry name" value="trans_reg_C"/>
    <property type="match status" value="1"/>
</dbReference>
<dbReference type="SMART" id="SM00448">
    <property type="entry name" value="REC"/>
    <property type="match status" value="1"/>
</dbReference>
<dbReference type="RefSeq" id="WP_023175061.1">
    <property type="nucleotide sequence ID" value="NC_022600.1"/>
</dbReference>
<accession>U5QLI8</accession>
<dbReference type="Proteomes" id="UP000017396">
    <property type="component" value="Chromosome"/>
</dbReference>
<dbReference type="Pfam" id="PF00072">
    <property type="entry name" value="Response_reg"/>
    <property type="match status" value="1"/>
</dbReference>
<reference evidence="10 11" key="1">
    <citation type="journal article" date="2013" name="PLoS ONE">
        <title>Cultivation and Complete Genome Sequencing of Gloeobacter kilaueensis sp. nov., from a Lava Cave in Kilauea Caldera, Hawai'i.</title>
        <authorList>
            <person name="Saw J.H."/>
            <person name="Schatz M."/>
            <person name="Brown M.V."/>
            <person name="Kunkel D.D."/>
            <person name="Foster J.S."/>
            <person name="Shick H."/>
            <person name="Christensen S."/>
            <person name="Hou S."/>
            <person name="Wan X."/>
            <person name="Donachie S.P."/>
        </authorList>
    </citation>
    <scope>NUCLEOTIDE SEQUENCE [LARGE SCALE GENOMIC DNA]</scope>
    <source>
        <strain evidence="11">JS</strain>
    </source>
</reference>
<dbReference type="GO" id="GO:0000156">
    <property type="term" value="F:phosphorelay response regulator activity"/>
    <property type="evidence" value="ECO:0007669"/>
    <property type="project" value="TreeGrafter"/>
</dbReference>
<dbReference type="SMART" id="SM00862">
    <property type="entry name" value="Trans_reg_C"/>
    <property type="match status" value="1"/>
</dbReference>
<evidence type="ECO:0000259" key="9">
    <source>
        <dbReference type="PROSITE" id="PS51755"/>
    </source>
</evidence>
<proteinExistence type="predicted"/>
<feature type="domain" description="OmpR/PhoB-type" evidence="9">
    <location>
        <begin position="124"/>
        <end position="223"/>
    </location>
</feature>
<keyword evidence="11" id="KW-1185">Reference proteome</keyword>
<keyword evidence="5" id="KW-0804">Transcription</keyword>
<protein>
    <submittedName>
        <fullName evidence="10">Two component transcriptional regulator, winged helix family</fullName>
    </submittedName>
</protein>
<dbReference type="HOGENOM" id="CLU_000445_30_1_3"/>
<dbReference type="PROSITE" id="PS51755">
    <property type="entry name" value="OMPR_PHOB"/>
    <property type="match status" value="1"/>
</dbReference>
<dbReference type="GO" id="GO:0005829">
    <property type="term" value="C:cytosol"/>
    <property type="evidence" value="ECO:0007669"/>
    <property type="project" value="TreeGrafter"/>
</dbReference>
<keyword evidence="3" id="KW-0805">Transcription regulation</keyword>
<dbReference type="Gene3D" id="6.10.250.690">
    <property type="match status" value="1"/>
</dbReference>
<dbReference type="InterPro" id="IPR001867">
    <property type="entry name" value="OmpR/PhoB-type_DNA-bd"/>
</dbReference>
<dbReference type="eggNOG" id="COG0745">
    <property type="taxonomic scope" value="Bacteria"/>
</dbReference>
<dbReference type="GO" id="GO:0032993">
    <property type="term" value="C:protein-DNA complex"/>
    <property type="evidence" value="ECO:0007669"/>
    <property type="project" value="TreeGrafter"/>
</dbReference>
<name>U5QLI8_GLOK1</name>
<dbReference type="STRING" id="1183438.GKIL_3512"/>
<gene>
    <name evidence="10" type="primary">qseB</name>
    <name evidence="10" type="ORF">GKIL_3512</name>
</gene>
<dbReference type="Gene3D" id="3.40.50.2300">
    <property type="match status" value="1"/>
</dbReference>
<dbReference type="GO" id="GO:0006355">
    <property type="term" value="P:regulation of DNA-templated transcription"/>
    <property type="evidence" value="ECO:0007669"/>
    <property type="project" value="InterPro"/>
</dbReference>
<keyword evidence="2" id="KW-0902">Two-component regulatory system</keyword>
<dbReference type="GO" id="GO:0000976">
    <property type="term" value="F:transcription cis-regulatory region binding"/>
    <property type="evidence" value="ECO:0007669"/>
    <property type="project" value="TreeGrafter"/>
</dbReference>
<evidence type="ECO:0000313" key="11">
    <source>
        <dbReference type="Proteomes" id="UP000017396"/>
    </source>
</evidence>
<dbReference type="EMBL" id="CP003587">
    <property type="protein sequence ID" value="AGY59758.1"/>
    <property type="molecule type" value="Genomic_DNA"/>
</dbReference>
<dbReference type="AlphaFoldDB" id="U5QLI8"/>
<dbReference type="PANTHER" id="PTHR48111">
    <property type="entry name" value="REGULATOR OF RPOS"/>
    <property type="match status" value="1"/>
</dbReference>
<keyword evidence="4 7" id="KW-0238">DNA-binding</keyword>
<dbReference type="Gene3D" id="1.10.10.10">
    <property type="entry name" value="Winged helix-like DNA-binding domain superfamily/Winged helix DNA-binding domain"/>
    <property type="match status" value="1"/>
</dbReference>
<feature type="domain" description="Response regulatory" evidence="8">
    <location>
        <begin position="2"/>
        <end position="116"/>
    </location>
</feature>
<evidence type="ECO:0000256" key="2">
    <source>
        <dbReference type="ARBA" id="ARBA00023012"/>
    </source>
</evidence>
<evidence type="ECO:0000259" key="8">
    <source>
        <dbReference type="PROSITE" id="PS50110"/>
    </source>
</evidence>
<dbReference type="PATRIC" id="fig|1183438.3.peg.3450"/>
<evidence type="ECO:0000256" key="4">
    <source>
        <dbReference type="ARBA" id="ARBA00023125"/>
    </source>
</evidence>
<evidence type="ECO:0000256" key="1">
    <source>
        <dbReference type="ARBA" id="ARBA00022553"/>
    </source>
</evidence>
<evidence type="ECO:0000256" key="6">
    <source>
        <dbReference type="PROSITE-ProRule" id="PRU00169"/>
    </source>
</evidence>
<dbReference type="PANTHER" id="PTHR48111:SF15">
    <property type="entry name" value="OMPR SUBFAMILY"/>
    <property type="match status" value="1"/>
</dbReference>
<dbReference type="InterPro" id="IPR011006">
    <property type="entry name" value="CheY-like_superfamily"/>
</dbReference>
<dbReference type="InterPro" id="IPR036388">
    <property type="entry name" value="WH-like_DNA-bd_sf"/>
</dbReference>
<feature type="modified residue" description="4-aspartylphosphate" evidence="6">
    <location>
        <position position="51"/>
    </location>
</feature>
<sequence length="230" mass="25629">MRILLVEDDERIALPIQEDLLHQCYVVDLAVDGPTGLHYATSVSYDLVLLDIMLPGFDGLTLCRELRDRGLEVPILLLTALDRTGDRVRGLDSGADDYLVKPFSLDELGARVRALLRRNGPTRARVLKVGNLSLDPARLQASYAGQALALTPREFRLLECFLRHPGCTFSREALLERLWDTSQGGGEDLVKTHILRLRRKLQAAGAPADLLRTLHGFGYRLELPDNSHAL</sequence>
<organism evidence="10 11">
    <name type="scientific">Gloeobacter kilaueensis (strain ATCC BAA-2537 / CCAP 1431/1 / ULC 316 / JS1)</name>
    <dbReference type="NCBI Taxonomy" id="1183438"/>
    <lineage>
        <taxon>Bacteria</taxon>
        <taxon>Bacillati</taxon>
        <taxon>Cyanobacteriota</taxon>
        <taxon>Cyanophyceae</taxon>
        <taxon>Gloeobacterales</taxon>
        <taxon>Gloeobacteraceae</taxon>
        <taxon>Gloeobacter</taxon>
    </lineage>
</organism>
<evidence type="ECO:0000256" key="5">
    <source>
        <dbReference type="ARBA" id="ARBA00023163"/>
    </source>
</evidence>
<dbReference type="InterPro" id="IPR039420">
    <property type="entry name" value="WalR-like"/>
</dbReference>
<dbReference type="FunFam" id="3.40.50.2300:FF:000002">
    <property type="entry name" value="DNA-binding response regulator PhoP"/>
    <property type="match status" value="1"/>
</dbReference>
<dbReference type="InterPro" id="IPR001789">
    <property type="entry name" value="Sig_transdc_resp-reg_receiver"/>
</dbReference>
<feature type="DNA-binding region" description="OmpR/PhoB-type" evidence="7">
    <location>
        <begin position="124"/>
        <end position="223"/>
    </location>
</feature>
<evidence type="ECO:0000313" key="10">
    <source>
        <dbReference type="EMBL" id="AGY59758.1"/>
    </source>
</evidence>
<evidence type="ECO:0000256" key="3">
    <source>
        <dbReference type="ARBA" id="ARBA00023015"/>
    </source>
</evidence>
<dbReference type="Pfam" id="PF00486">
    <property type="entry name" value="Trans_reg_C"/>
    <property type="match status" value="1"/>
</dbReference>
<dbReference type="SUPFAM" id="SSF52172">
    <property type="entry name" value="CheY-like"/>
    <property type="match status" value="1"/>
</dbReference>
<dbReference type="KEGG" id="glj:GKIL_3512"/>
<dbReference type="PROSITE" id="PS50110">
    <property type="entry name" value="RESPONSE_REGULATORY"/>
    <property type="match status" value="1"/>
</dbReference>